<dbReference type="OrthoDB" id="8657489at2"/>
<evidence type="ECO:0000313" key="1">
    <source>
        <dbReference type="EMBL" id="OMG76756.1"/>
    </source>
</evidence>
<protein>
    <submittedName>
        <fullName evidence="1">Uncharacterized protein</fullName>
    </submittedName>
</protein>
<dbReference type="InterPro" id="IPR011990">
    <property type="entry name" value="TPR-like_helical_dom_sf"/>
</dbReference>
<dbReference type="EMBL" id="MJMN01000063">
    <property type="protein sequence ID" value="OMG76756.1"/>
    <property type="molecule type" value="Genomic_DNA"/>
</dbReference>
<gene>
    <name evidence="1" type="ORF">BIZ92_16995</name>
</gene>
<sequence>MNNVSGAPGPGAACAAVSTEAAFVLEADAARLLTEVGFVAAARGDVARADAIFGALRMLRPGQAYPLIGLAVARMNAGLAGEAVALLEQACHGGVEDRELLQAWRGFALQLDGKAGQSLRVLSEAARGEGPGAQLARGLLGQAADIVDAGCGVDTDIQRS</sequence>
<reference evidence="1 2" key="1">
    <citation type="submission" date="2016-09" db="EMBL/GenBank/DDBJ databases">
        <title>Phylogenomics of Achromobacter.</title>
        <authorList>
            <person name="Jeukens J."/>
            <person name="Freschi L."/>
            <person name="Vincent A.T."/>
            <person name="Emond-Rheault J.-G."/>
            <person name="Kukavica-Ibrulj I."/>
            <person name="Charette S.J."/>
            <person name="Levesque R.C."/>
        </authorList>
    </citation>
    <scope>NUCLEOTIDE SEQUENCE [LARGE SCALE GENOMIC DNA]</scope>
    <source>
        <strain evidence="1 2">AUS488</strain>
    </source>
</reference>
<dbReference type="AlphaFoldDB" id="A0A1R1JLK1"/>
<dbReference type="SUPFAM" id="SSF48452">
    <property type="entry name" value="TPR-like"/>
    <property type="match status" value="1"/>
</dbReference>
<organism evidence="1 2">
    <name type="scientific">Alcaligenes xylosoxydans xylosoxydans</name>
    <name type="common">Achromobacter xylosoxidans</name>
    <dbReference type="NCBI Taxonomy" id="85698"/>
    <lineage>
        <taxon>Bacteria</taxon>
        <taxon>Pseudomonadati</taxon>
        <taxon>Pseudomonadota</taxon>
        <taxon>Betaproteobacteria</taxon>
        <taxon>Burkholderiales</taxon>
        <taxon>Alcaligenaceae</taxon>
        <taxon>Achromobacter</taxon>
    </lineage>
</organism>
<dbReference type="Proteomes" id="UP000187251">
    <property type="component" value="Unassembled WGS sequence"/>
</dbReference>
<dbReference type="RefSeq" id="WP_076415983.1">
    <property type="nucleotide sequence ID" value="NZ_AP028040.1"/>
</dbReference>
<name>A0A1R1JLK1_ALCXX</name>
<comment type="caution">
    <text evidence="1">The sequence shown here is derived from an EMBL/GenBank/DDBJ whole genome shotgun (WGS) entry which is preliminary data.</text>
</comment>
<evidence type="ECO:0000313" key="2">
    <source>
        <dbReference type="Proteomes" id="UP000187251"/>
    </source>
</evidence>
<proteinExistence type="predicted"/>
<accession>A0A1R1JLK1</accession>